<name>A0ABW0K309_9BACL</name>
<keyword evidence="1" id="KW-1133">Transmembrane helix</keyword>
<evidence type="ECO:0000313" key="3">
    <source>
        <dbReference type="Proteomes" id="UP001596044"/>
    </source>
</evidence>
<keyword evidence="3" id="KW-1185">Reference proteome</keyword>
<protein>
    <submittedName>
        <fullName evidence="2">Uncharacterized protein</fullName>
    </submittedName>
</protein>
<feature type="transmembrane region" description="Helical" evidence="1">
    <location>
        <begin position="6"/>
        <end position="27"/>
    </location>
</feature>
<reference evidence="3" key="1">
    <citation type="journal article" date="2019" name="Int. J. Syst. Evol. Microbiol.">
        <title>The Global Catalogue of Microorganisms (GCM) 10K type strain sequencing project: providing services to taxonomists for standard genome sequencing and annotation.</title>
        <authorList>
            <consortium name="The Broad Institute Genomics Platform"/>
            <consortium name="The Broad Institute Genome Sequencing Center for Infectious Disease"/>
            <person name="Wu L."/>
            <person name="Ma J."/>
        </authorList>
    </citation>
    <scope>NUCLEOTIDE SEQUENCE [LARGE SCALE GENOMIC DNA]</scope>
    <source>
        <strain evidence="3">KACC 11904</strain>
    </source>
</reference>
<sequence length="86" mass="9629">MTKEMEYYILVCVIITIMFSLCVDVLARNYRKGHSAPLTSNLHELSLDPSDSADADVSVKQLAHAAHVEPIEAVYPMYIDCSRRTA</sequence>
<proteinExistence type="predicted"/>
<organism evidence="2 3">
    <name type="scientific">Paenibacillus aestuarii</name>
    <dbReference type="NCBI Taxonomy" id="516965"/>
    <lineage>
        <taxon>Bacteria</taxon>
        <taxon>Bacillati</taxon>
        <taxon>Bacillota</taxon>
        <taxon>Bacilli</taxon>
        <taxon>Bacillales</taxon>
        <taxon>Paenibacillaceae</taxon>
        <taxon>Paenibacillus</taxon>
    </lineage>
</organism>
<evidence type="ECO:0000256" key="1">
    <source>
        <dbReference type="SAM" id="Phobius"/>
    </source>
</evidence>
<comment type="caution">
    <text evidence="2">The sequence shown here is derived from an EMBL/GenBank/DDBJ whole genome shotgun (WGS) entry which is preliminary data.</text>
</comment>
<keyword evidence="1" id="KW-0812">Transmembrane</keyword>
<keyword evidence="1" id="KW-0472">Membrane</keyword>
<dbReference type="Proteomes" id="UP001596044">
    <property type="component" value="Unassembled WGS sequence"/>
</dbReference>
<accession>A0ABW0K309</accession>
<evidence type="ECO:0000313" key="2">
    <source>
        <dbReference type="EMBL" id="MFC5447805.1"/>
    </source>
</evidence>
<dbReference type="EMBL" id="JBHSMJ010000009">
    <property type="protein sequence ID" value="MFC5447805.1"/>
    <property type="molecule type" value="Genomic_DNA"/>
</dbReference>
<dbReference type="RefSeq" id="WP_270885957.1">
    <property type="nucleotide sequence ID" value="NZ_JAQFVF010000092.1"/>
</dbReference>
<gene>
    <name evidence="2" type="ORF">ACFPOG_06010</name>
</gene>